<accession>A0A7J9NFI2</accession>
<dbReference type="PANTHER" id="PTHR31286">
    <property type="entry name" value="GLYCINE-RICH CELL WALL STRUCTURAL PROTEIN 1.8-LIKE"/>
    <property type="match status" value="1"/>
</dbReference>
<gene>
    <name evidence="2" type="ORF">Goshw_023870</name>
</gene>
<dbReference type="InterPro" id="IPR025558">
    <property type="entry name" value="DUF4283"/>
</dbReference>
<dbReference type="InterPro" id="IPR040256">
    <property type="entry name" value="At4g02000-like"/>
</dbReference>
<protein>
    <recommendedName>
        <fullName evidence="1">DUF4283 domain-containing protein</fullName>
    </recommendedName>
</protein>
<comment type="caution">
    <text evidence="2">The sequence shown here is derived from an EMBL/GenBank/DDBJ whole genome shotgun (WGS) entry which is preliminary data.</text>
</comment>
<dbReference type="Proteomes" id="UP000593576">
    <property type="component" value="Unassembled WGS sequence"/>
</dbReference>
<dbReference type="PANTHER" id="PTHR31286:SF173">
    <property type="entry name" value="DUF4283 DOMAIN-CONTAINING PROTEIN"/>
    <property type="match status" value="1"/>
</dbReference>
<evidence type="ECO:0000313" key="2">
    <source>
        <dbReference type="EMBL" id="MBA0881806.1"/>
    </source>
</evidence>
<dbReference type="Pfam" id="PF14111">
    <property type="entry name" value="DUF4283"/>
    <property type="match status" value="1"/>
</dbReference>
<evidence type="ECO:0000313" key="3">
    <source>
        <dbReference type="Proteomes" id="UP000593576"/>
    </source>
</evidence>
<name>A0A7J9NFI2_GOSSC</name>
<dbReference type="EMBL" id="JABFAF010279922">
    <property type="protein sequence ID" value="MBA0881806.1"/>
    <property type="molecule type" value="Genomic_DNA"/>
</dbReference>
<dbReference type="OrthoDB" id="995555at2759"/>
<dbReference type="AlphaFoldDB" id="A0A7J9NFI2"/>
<evidence type="ECO:0000259" key="1">
    <source>
        <dbReference type="Pfam" id="PF14111"/>
    </source>
</evidence>
<keyword evidence="3" id="KW-1185">Reference proteome</keyword>
<reference evidence="2 3" key="1">
    <citation type="journal article" date="2019" name="Genome Biol. Evol.">
        <title>Insights into the evolution of the New World diploid cottons (Gossypium, subgenus Houzingenia) based on genome sequencing.</title>
        <authorList>
            <person name="Grover C.E."/>
            <person name="Arick M.A. 2nd"/>
            <person name="Thrash A."/>
            <person name="Conover J.L."/>
            <person name="Sanders W.S."/>
            <person name="Peterson D.G."/>
            <person name="Frelichowski J.E."/>
            <person name="Scheffler J.A."/>
            <person name="Scheffler B.E."/>
            <person name="Wendel J.F."/>
        </authorList>
    </citation>
    <scope>NUCLEOTIDE SEQUENCE [LARGE SCALE GENOMIC DNA]</scope>
    <source>
        <strain evidence="2">1</strain>
        <tissue evidence="2">Leaf</tissue>
    </source>
</reference>
<feature type="domain" description="DUF4283" evidence="1">
    <location>
        <begin position="47"/>
        <end position="106"/>
    </location>
</feature>
<organism evidence="2 3">
    <name type="scientific">Gossypium schwendimanii</name>
    <name type="common">Cotton</name>
    <dbReference type="NCBI Taxonomy" id="34291"/>
    <lineage>
        <taxon>Eukaryota</taxon>
        <taxon>Viridiplantae</taxon>
        <taxon>Streptophyta</taxon>
        <taxon>Embryophyta</taxon>
        <taxon>Tracheophyta</taxon>
        <taxon>Spermatophyta</taxon>
        <taxon>Magnoliopsida</taxon>
        <taxon>eudicotyledons</taxon>
        <taxon>Gunneridae</taxon>
        <taxon>Pentapetalae</taxon>
        <taxon>rosids</taxon>
        <taxon>malvids</taxon>
        <taxon>Malvales</taxon>
        <taxon>Malvaceae</taxon>
        <taxon>Malvoideae</taxon>
        <taxon>Gossypium</taxon>
    </lineage>
</organism>
<sequence length="243" mass="27665">MLLSSSVDTANRNGDDISILEDSNTKKVRFKESDATPDDVMVVDPMLGRNLGITTLQNRLYGIWRLSKPFQLMDIENVYFHVKFQNTEDYEKILSQGTWVIFGHYLTIIMKIGGMIGKVTKLDFNTDSRARGWYVYMTIFVNLGRPLVSNILINDNLQRIEYKNLLVVCFKCGCYDHTKETCSSVTQTLGVKEKGESLGQVSVTTTAVREGDYDPWMLVERKTRHDTLDGTKKGNNLKGEKNL</sequence>
<proteinExistence type="predicted"/>